<dbReference type="Gene3D" id="3.30.1540.10">
    <property type="entry name" value="formyl-coa transferase, domain 3"/>
    <property type="match status" value="1"/>
</dbReference>
<dbReference type="Pfam" id="PF02515">
    <property type="entry name" value="CoA_transf_3"/>
    <property type="match status" value="1"/>
</dbReference>
<keyword evidence="3" id="KW-1185">Reference proteome</keyword>
<dbReference type="InterPro" id="IPR003673">
    <property type="entry name" value="CoA-Trfase_fam_III"/>
</dbReference>
<dbReference type="SUPFAM" id="SSF89796">
    <property type="entry name" value="CoA-transferase family III (CaiB/BaiF)"/>
    <property type="match status" value="1"/>
</dbReference>
<proteinExistence type="predicted"/>
<organism evidence="2 3">
    <name type="scientific">Roseovarius azorensis</name>
    <dbReference type="NCBI Taxonomy" id="1287727"/>
    <lineage>
        <taxon>Bacteria</taxon>
        <taxon>Pseudomonadati</taxon>
        <taxon>Pseudomonadota</taxon>
        <taxon>Alphaproteobacteria</taxon>
        <taxon>Rhodobacterales</taxon>
        <taxon>Roseobacteraceae</taxon>
        <taxon>Roseovarius</taxon>
    </lineage>
</organism>
<name>A0A1H7K7D9_9RHOB</name>
<evidence type="ECO:0000313" key="2">
    <source>
        <dbReference type="EMBL" id="SEK81825.1"/>
    </source>
</evidence>
<dbReference type="InterPro" id="IPR023606">
    <property type="entry name" value="CoA-Trfase_III_dom_1_sf"/>
</dbReference>
<dbReference type="EMBL" id="FOAG01000002">
    <property type="protein sequence ID" value="SEK81825.1"/>
    <property type="molecule type" value="Genomic_DNA"/>
</dbReference>
<dbReference type="PANTHER" id="PTHR48207:SF3">
    <property type="entry name" value="SUCCINATE--HYDROXYMETHYLGLUTARATE COA-TRANSFERASE"/>
    <property type="match status" value="1"/>
</dbReference>
<dbReference type="RefSeq" id="WP_093032876.1">
    <property type="nucleotide sequence ID" value="NZ_FOAG01000002.1"/>
</dbReference>
<reference evidence="2 3" key="1">
    <citation type="submission" date="2016-10" db="EMBL/GenBank/DDBJ databases">
        <authorList>
            <person name="de Groot N.N."/>
        </authorList>
    </citation>
    <scope>NUCLEOTIDE SEQUENCE [LARGE SCALE GENOMIC DNA]</scope>
    <source>
        <strain evidence="2 3">DSM 100674</strain>
    </source>
</reference>
<dbReference type="AlphaFoldDB" id="A0A1H7K7D9"/>
<dbReference type="Gene3D" id="3.40.50.10540">
    <property type="entry name" value="Crotonobetainyl-coa:carnitine coa-transferase, domain 1"/>
    <property type="match status" value="1"/>
</dbReference>
<accession>A0A1H7K7D9</accession>
<dbReference type="Proteomes" id="UP000199582">
    <property type="component" value="Unassembled WGS sequence"/>
</dbReference>
<dbReference type="InterPro" id="IPR050483">
    <property type="entry name" value="CoA-transferase_III_domain"/>
</dbReference>
<evidence type="ECO:0000313" key="3">
    <source>
        <dbReference type="Proteomes" id="UP000199582"/>
    </source>
</evidence>
<keyword evidence="1 2" id="KW-0808">Transferase</keyword>
<dbReference type="STRING" id="1287727.SAMN05443999_102329"/>
<protein>
    <submittedName>
        <fullName evidence="2">Formyl-CoA transferase</fullName>
    </submittedName>
</protein>
<dbReference type="OrthoDB" id="7208981at2"/>
<evidence type="ECO:0000256" key="1">
    <source>
        <dbReference type="ARBA" id="ARBA00022679"/>
    </source>
</evidence>
<gene>
    <name evidence="2" type="ORF">SAMN05443999_102329</name>
</gene>
<dbReference type="InterPro" id="IPR044855">
    <property type="entry name" value="CoA-Trfase_III_dom3_sf"/>
</dbReference>
<dbReference type="PANTHER" id="PTHR48207">
    <property type="entry name" value="SUCCINATE--HYDROXYMETHYLGLUTARATE COA-TRANSFERASE"/>
    <property type="match status" value="1"/>
</dbReference>
<sequence>MPGPLDGLVVLDLSRILAGPTCTQLLGDLGAEVIKIESLAGDDTRTWGPPFVLDAQGAPTDLSAYFMSSNRNKKSVAVDLTDPEVQRMLHDLAGRADVVIENFKPGGLKKYGLDHETLCAMYPGLVYCSITGFGHTGPNRDKPGYDLMAQGYGGIMSITGEAGREPMKVGVGVADVVCGLYAATGILAALRHRDATGEGQHIDIALVDATMAWLVNQGLNYLTSGVSPMRAGNAHPNIVPYQVFATSDGYVIVAVGNDSQFARLCDYLGQPGWAGDPRFATNTARLRHRETLVPMIAGQLAARTMQDVIDGLEARKVPVGPVNTVEQALESDQAQARGMTITLPAPQTAAGEVRLLGNPLKFSRTPVSYRSAPPSTGADTEAVLSRLKRDL</sequence>
<dbReference type="GO" id="GO:0008410">
    <property type="term" value="F:CoA-transferase activity"/>
    <property type="evidence" value="ECO:0007669"/>
    <property type="project" value="TreeGrafter"/>
</dbReference>